<proteinExistence type="predicted"/>
<dbReference type="Pfam" id="PF20102">
    <property type="entry name" value="DUF6492"/>
    <property type="match status" value="1"/>
</dbReference>
<evidence type="ECO:0000313" key="1">
    <source>
        <dbReference type="EMBL" id="GAA1417372.1"/>
    </source>
</evidence>
<organism evidence="1 2">
    <name type="scientific">Agrococcus citreus</name>
    <dbReference type="NCBI Taxonomy" id="84643"/>
    <lineage>
        <taxon>Bacteria</taxon>
        <taxon>Bacillati</taxon>
        <taxon>Actinomycetota</taxon>
        <taxon>Actinomycetes</taxon>
        <taxon>Micrococcales</taxon>
        <taxon>Microbacteriaceae</taxon>
        <taxon>Agrococcus</taxon>
    </lineage>
</organism>
<dbReference type="InterPro" id="IPR045499">
    <property type="entry name" value="DUF6492"/>
</dbReference>
<gene>
    <name evidence="1" type="ORF">GCM10009640_01400</name>
</gene>
<dbReference type="EMBL" id="BAAAKK010000001">
    <property type="protein sequence ID" value="GAA1417372.1"/>
    <property type="molecule type" value="Genomic_DNA"/>
</dbReference>
<dbReference type="Proteomes" id="UP001501266">
    <property type="component" value="Unassembled WGS sequence"/>
</dbReference>
<name>A0ABN1YNE9_9MICO</name>
<dbReference type="RefSeq" id="WP_343916335.1">
    <property type="nucleotide sequence ID" value="NZ_BAAAKK010000001.1"/>
</dbReference>
<accession>A0ABN1YNE9</accession>
<evidence type="ECO:0000313" key="2">
    <source>
        <dbReference type="Proteomes" id="UP001501266"/>
    </source>
</evidence>
<reference evidence="1 2" key="1">
    <citation type="journal article" date="2019" name="Int. J. Syst. Evol. Microbiol.">
        <title>The Global Catalogue of Microorganisms (GCM) 10K type strain sequencing project: providing services to taxonomists for standard genome sequencing and annotation.</title>
        <authorList>
            <consortium name="The Broad Institute Genomics Platform"/>
            <consortium name="The Broad Institute Genome Sequencing Center for Infectious Disease"/>
            <person name="Wu L."/>
            <person name="Ma J."/>
        </authorList>
    </citation>
    <scope>NUCLEOTIDE SEQUENCE [LARGE SCALE GENOMIC DNA]</scope>
    <source>
        <strain evidence="1 2">JCM 12398</strain>
    </source>
</reference>
<keyword evidence="2" id="KW-1185">Reference proteome</keyword>
<protein>
    <submittedName>
        <fullName evidence="1">Uncharacterized protein</fullName>
    </submittedName>
</protein>
<sequence>MSAALTFVTVVFEPELPLLRLQARSLRRFLDPACVAQLIVLDNCARGMGRGARRAVLRELGPTLAPLAAFIRAKHLGVEGATEGWRGQQAAKLLVSRRVRTDHFVVLDAKNHLIAAAGAVDLVDADGVARGGTHPYTTHPLRADLERTLRYLGADDERVQELVADFPRTATPFVMDARLARRMLDDIERTSGRPFAAEFEHARLLEFFLYSGWSILRGEGVPVDGEPIQSPIVWPAHADEQGAADAIEHARATGAAWFAVHRRALARSDRATRRRIIALWVERGLMDRVEAARFVRRFRLAYLPATGRARLARRLSGLADR</sequence>
<comment type="caution">
    <text evidence="1">The sequence shown here is derived from an EMBL/GenBank/DDBJ whole genome shotgun (WGS) entry which is preliminary data.</text>
</comment>